<proteinExistence type="inferred from homology"/>
<keyword evidence="9" id="KW-1185">Reference proteome</keyword>
<organism evidence="8 9">
    <name type="scientific">Ilex paraguariensis</name>
    <name type="common">yerba mate</name>
    <dbReference type="NCBI Taxonomy" id="185542"/>
    <lineage>
        <taxon>Eukaryota</taxon>
        <taxon>Viridiplantae</taxon>
        <taxon>Streptophyta</taxon>
        <taxon>Embryophyta</taxon>
        <taxon>Tracheophyta</taxon>
        <taxon>Spermatophyta</taxon>
        <taxon>Magnoliopsida</taxon>
        <taxon>eudicotyledons</taxon>
        <taxon>Gunneridae</taxon>
        <taxon>Pentapetalae</taxon>
        <taxon>asterids</taxon>
        <taxon>campanulids</taxon>
        <taxon>Aquifoliales</taxon>
        <taxon>Aquifoliaceae</taxon>
        <taxon>Ilex</taxon>
    </lineage>
</organism>
<evidence type="ECO:0000256" key="3">
    <source>
        <dbReference type="ARBA" id="ARBA00022737"/>
    </source>
</evidence>
<dbReference type="PANTHER" id="PTHR33463:SF220">
    <property type="entry name" value="NB-ARC DOMAIN-CONTAINING PROTEIN"/>
    <property type="match status" value="1"/>
</dbReference>
<dbReference type="InterPro" id="IPR036388">
    <property type="entry name" value="WH-like_DNA-bd_sf"/>
</dbReference>
<evidence type="ECO:0000259" key="7">
    <source>
        <dbReference type="SMART" id="SM00382"/>
    </source>
</evidence>
<accession>A0ABC8TYZ2</accession>
<dbReference type="PRINTS" id="PR00364">
    <property type="entry name" value="DISEASERSIST"/>
</dbReference>
<dbReference type="Gene3D" id="3.80.10.10">
    <property type="entry name" value="Ribonuclease Inhibitor"/>
    <property type="match status" value="1"/>
</dbReference>
<feature type="domain" description="AAA+ ATPase" evidence="7">
    <location>
        <begin position="121"/>
        <end position="261"/>
    </location>
</feature>
<dbReference type="InterPro" id="IPR050905">
    <property type="entry name" value="Plant_NBS-LRR"/>
</dbReference>
<dbReference type="InterPro" id="IPR032675">
    <property type="entry name" value="LRR_dom_sf"/>
</dbReference>
<dbReference type="FunFam" id="1.10.10.10:FF:000322">
    <property type="entry name" value="Probable disease resistance protein At1g63360"/>
    <property type="match status" value="1"/>
</dbReference>
<name>A0ABC8TYZ2_9AQUA</name>
<keyword evidence="2" id="KW-0433">Leucine-rich repeat</keyword>
<dbReference type="EMBL" id="CAUOFW020006391">
    <property type="protein sequence ID" value="CAK9174637.1"/>
    <property type="molecule type" value="Genomic_DNA"/>
</dbReference>
<dbReference type="GO" id="GO:0005524">
    <property type="term" value="F:ATP binding"/>
    <property type="evidence" value="ECO:0007669"/>
    <property type="project" value="UniProtKB-KW"/>
</dbReference>
<dbReference type="SUPFAM" id="SSF52540">
    <property type="entry name" value="P-loop containing nucleoside triphosphate hydrolases"/>
    <property type="match status" value="1"/>
</dbReference>
<dbReference type="InterPro" id="IPR003593">
    <property type="entry name" value="AAA+_ATPase"/>
</dbReference>
<evidence type="ECO:0000256" key="1">
    <source>
        <dbReference type="ARBA" id="ARBA00008894"/>
    </source>
</evidence>
<evidence type="ECO:0000256" key="4">
    <source>
        <dbReference type="ARBA" id="ARBA00022741"/>
    </source>
</evidence>
<dbReference type="InterPro" id="IPR042197">
    <property type="entry name" value="Apaf_helical"/>
</dbReference>
<keyword evidence="3" id="KW-0677">Repeat</keyword>
<dbReference type="Pfam" id="PF23559">
    <property type="entry name" value="WHD_DRP"/>
    <property type="match status" value="1"/>
</dbReference>
<dbReference type="Gene3D" id="1.10.10.10">
    <property type="entry name" value="Winged helix-like DNA-binding domain superfamily/Winged helix DNA-binding domain"/>
    <property type="match status" value="1"/>
</dbReference>
<dbReference type="Gene3D" id="3.40.50.300">
    <property type="entry name" value="P-loop containing nucleotide triphosphate hydrolases"/>
    <property type="match status" value="1"/>
</dbReference>
<keyword evidence="4" id="KW-0547">Nucleotide-binding</keyword>
<evidence type="ECO:0000313" key="8">
    <source>
        <dbReference type="EMBL" id="CAK9174637.1"/>
    </source>
</evidence>
<dbReference type="Proteomes" id="UP001642360">
    <property type="component" value="Unassembled WGS sequence"/>
</dbReference>
<reference evidence="8 9" key="1">
    <citation type="submission" date="2024-02" db="EMBL/GenBank/DDBJ databases">
        <authorList>
            <person name="Vignale AGUSTIN F."/>
            <person name="Sosa J E."/>
            <person name="Modenutti C."/>
        </authorList>
    </citation>
    <scope>NUCLEOTIDE SEQUENCE [LARGE SCALE GENOMIC DNA]</scope>
</reference>
<evidence type="ECO:0000256" key="6">
    <source>
        <dbReference type="ARBA" id="ARBA00022840"/>
    </source>
</evidence>
<evidence type="ECO:0000256" key="5">
    <source>
        <dbReference type="ARBA" id="ARBA00022821"/>
    </source>
</evidence>
<comment type="caution">
    <text evidence="8">The sequence shown here is derived from an EMBL/GenBank/DDBJ whole genome shotgun (WGS) entry which is preliminary data.</text>
</comment>
<protein>
    <recommendedName>
        <fullName evidence="7">AAA+ ATPase domain-containing protein</fullName>
    </recommendedName>
</protein>
<keyword evidence="6" id="KW-0067">ATP-binding</keyword>
<evidence type="ECO:0000313" key="9">
    <source>
        <dbReference type="Proteomes" id="UP001642360"/>
    </source>
</evidence>
<dbReference type="InterPro" id="IPR058922">
    <property type="entry name" value="WHD_DRP"/>
</dbReference>
<dbReference type="FunFam" id="1.10.8.430:FF:000003">
    <property type="entry name" value="Probable disease resistance protein At5g66910"/>
    <property type="match status" value="1"/>
</dbReference>
<evidence type="ECO:0000256" key="2">
    <source>
        <dbReference type="ARBA" id="ARBA00022614"/>
    </source>
</evidence>
<dbReference type="InterPro" id="IPR002182">
    <property type="entry name" value="NB-ARC"/>
</dbReference>
<dbReference type="Pfam" id="PF00931">
    <property type="entry name" value="NB-ARC"/>
    <property type="match status" value="1"/>
</dbReference>
<dbReference type="InterPro" id="IPR027417">
    <property type="entry name" value="P-loop_NTPase"/>
</dbReference>
<dbReference type="SUPFAM" id="SSF52058">
    <property type="entry name" value="L domain-like"/>
    <property type="match status" value="1"/>
</dbReference>
<dbReference type="GO" id="GO:0051607">
    <property type="term" value="P:defense response to virus"/>
    <property type="evidence" value="ECO:0007669"/>
    <property type="project" value="UniProtKB-ARBA"/>
</dbReference>
<dbReference type="AlphaFoldDB" id="A0ABC8TYZ2"/>
<comment type="similarity">
    <text evidence="1">Belongs to the disease resistance NB-LRR family.</text>
</comment>
<dbReference type="SMART" id="SM00382">
    <property type="entry name" value="AAA"/>
    <property type="match status" value="1"/>
</dbReference>
<keyword evidence="5" id="KW-0611">Plant defense</keyword>
<dbReference type="FunFam" id="3.40.50.300:FF:001091">
    <property type="entry name" value="Probable disease resistance protein At1g61300"/>
    <property type="match status" value="1"/>
</dbReference>
<dbReference type="PANTHER" id="PTHR33463">
    <property type="entry name" value="NB-ARC DOMAIN-CONTAINING PROTEIN-RELATED"/>
    <property type="match status" value="1"/>
</dbReference>
<gene>
    <name evidence="8" type="ORF">ILEXP_LOCUS44386</name>
</gene>
<sequence>MKRKVELQQEQQMACTRQVQSWLLKVEVIETPVKEILEKGGQEVQQKCLGGCCPKNWRSGYKVGKEVKEKLKVVDELTNAGNFDVVAEMLPRGLGDERPMEETVGLDSTFGMVWRWINNEQVKVIGIYGMGGVGKTTLLKKINNKFLQTCPGFDLMIWVVVSKQSNVEKIQEAICEQLKLPNDVWKNKGEDEKATEIFRVLTRKKFVLLLDDVWKRLDLLKLGVPAPDVQNMSKIVFTTRSEDLCGHMEADKKIKMECLAREEALALFRKKVDNGTLNSHPDIPKLAEIIAKECKGLPLALITVGRAMASRNEPCEWERAIAKLRKDPAKFLGMDDDVFHVLKFSYDRLDDDVIKCCFIYCCIFPEDYDISNDDLIDHWIGEGILDEFDDIHEARNQGLEIIGSLKRLCLLENAKSKEHVKMHDVIRDMAFLIGCRCSGRKNKFLVLESAGLIEAHGVTTWKEAETISLWGSGIGDILEKPFCPNLLTFFVRHAALRTFPTGFFQFMPVLRVLDLSSNFHLIELPVGIDNLIMLQYLNLSKMQIRELPVGLKNLTKMRYLLLNATYKMEIIPRQVISSLSLLRMFSISGRDSSSDNLLETNVLSGSRKALLEELGCLEHMNDISITVFDTLSVQKIQSSHKIQKCISYLCLERCEGLTSLSLSSSTLRRMKHLERLDMYYCQFEYLEIYSEQDGRRDTVFDTFLNLEFIGDGCFHNLCYVYIAYCDKLLDLAWLLYAPSVQLLDVAHCEKMEEIVCEP</sequence>
<dbReference type="Gene3D" id="1.10.8.430">
    <property type="entry name" value="Helical domain of apoptotic protease-activating factors"/>
    <property type="match status" value="1"/>
</dbReference>